<proteinExistence type="predicted"/>
<feature type="compositionally biased region" description="Basic and acidic residues" evidence="1">
    <location>
        <begin position="405"/>
        <end position="423"/>
    </location>
</feature>
<keyword evidence="3" id="KW-1185">Reference proteome</keyword>
<protein>
    <submittedName>
        <fullName evidence="2">Uncharacterized protein</fullName>
    </submittedName>
</protein>
<accession>A0A9P7KNG9</accession>
<evidence type="ECO:0000313" key="3">
    <source>
        <dbReference type="Proteomes" id="UP000782241"/>
    </source>
</evidence>
<name>A0A9P7KNG9_9HYPO</name>
<organism evidence="2 3">
    <name type="scientific">Fusarium avenaceum</name>
    <dbReference type="NCBI Taxonomy" id="40199"/>
    <lineage>
        <taxon>Eukaryota</taxon>
        <taxon>Fungi</taxon>
        <taxon>Dikarya</taxon>
        <taxon>Ascomycota</taxon>
        <taxon>Pezizomycotina</taxon>
        <taxon>Sordariomycetes</taxon>
        <taxon>Hypocreomycetidae</taxon>
        <taxon>Hypocreales</taxon>
        <taxon>Nectriaceae</taxon>
        <taxon>Fusarium</taxon>
        <taxon>Fusarium tricinctum species complex</taxon>
    </lineage>
</organism>
<comment type="caution">
    <text evidence="2">The sequence shown here is derived from an EMBL/GenBank/DDBJ whole genome shotgun (WGS) entry which is preliminary data.</text>
</comment>
<dbReference type="AlphaFoldDB" id="A0A9P7KNG9"/>
<evidence type="ECO:0000313" key="2">
    <source>
        <dbReference type="EMBL" id="KAG5656743.1"/>
    </source>
</evidence>
<dbReference type="Proteomes" id="UP000782241">
    <property type="component" value="Unassembled WGS sequence"/>
</dbReference>
<feature type="non-terminal residue" evidence="2">
    <location>
        <position position="1"/>
    </location>
</feature>
<evidence type="ECO:0000256" key="1">
    <source>
        <dbReference type="SAM" id="MobiDB-lite"/>
    </source>
</evidence>
<sequence length="464" mass="52690">LVESMKRLCLKNVSDSQFRSMVDLYSEINTMLTGSRKRRYERALDFFDDTGILYIDDDGPIWTGSSSCLWAAPPDMITSYSLERFFTQRGCNPQQMETLEALLHKKMDIRNATLDDLLAELTELRNAGCEDVPRIVGIYRYLDEKIDASSELRIVFQESPLLFEISDGCSSWKKTADFVWVHDETGTELAASYTKLKRFFIIKLGVKVSSEELLKSPPKDVKEAKEILAVLNDMQFFTRPLYPEAGHISEKVIIAATYNSSRYLHNESAFYEQLRIMRTFESDRISSTLKVRQESNLIHSEALLGTAYAHIAENGEGLTVYVPKDSKAQEICYLSKLPKAFAQWLMPSFYDEEELTKVLTLVFASDKTILNDVLDDQGIVKLSFEDKDVIENGNSDGEEEYFDVEEPKRSKDNAPDLHNEGKDAQKAAFTQEGIFDVNELKSALPNLDKADRFLPGKGGLFGTH</sequence>
<reference evidence="2" key="1">
    <citation type="submission" date="2021-04" db="EMBL/GenBank/DDBJ databases">
        <title>Draft genome of Fusarium avenaceum strain F156N33, isolated from an atmospheric sample in Virginia.</title>
        <authorList>
            <person name="Yang S."/>
            <person name="Vinatzer B.A."/>
            <person name="Coleman J."/>
        </authorList>
    </citation>
    <scope>NUCLEOTIDE SEQUENCE</scope>
    <source>
        <strain evidence="2">F156N33</strain>
    </source>
</reference>
<feature type="region of interest" description="Disordered" evidence="1">
    <location>
        <begin position="393"/>
        <end position="423"/>
    </location>
</feature>
<gene>
    <name evidence="2" type="ORF">KAF25_010296</name>
</gene>
<dbReference type="EMBL" id="JAGPUO010000020">
    <property type="protein sequence ID" value="KAG5656743.1"/>
    <property type="molecule type" value="Genomic_DNA"/>
</dbReference>